<evidence type="ECO:0000313" key="2">
    <source>
        <dbReference type="EMBL" id="QDU55064.1"/>
    </source>
</evidence>
<dbReference type="PANTHER" id="PTHR12526">
    <property type="entry name" value="GLYCOSYLTRANSFERASE"/>
    <property type="match status" value="1"/>
</dbReference>
<keyword evidence="2" id="KW-0328">Glycosyltransferase</keyword>
<protein>
    <submittedName>
        <fullName evidence="2">Alpha-D-kanosaminyltransferase</fullName>
        <ecNumber evidence="2">2.4.1.301</ecNumber>
    </submittedName>
</protein>
<dbReference type="EMBL" id="CP036278">
    <property type="protein sequence ID" value="QDU55064.1"/>
    <property type="molecule type" value="Genomic_DNA"/>
</dbReference>
<dbReference type="SUPFAM" id="SSF53756">
    <property type="entry name" value="UDP-Glycosyltransferase/glycogen phosphorylase"/>
    <property type="match status" value="1"/>
</dbReference>
<feature type="domain" description="Glycosyl transferase family 1" evidence="1">
    <location>
        <begin position="235"/>
        <end position="397"/>
    </location>
</feature>
<keyword evidence="2" id="KW-0808">Transferase</keyword>
<proteinExistence type="predicted"/>
<dbReference type="PANTHER" id="PTHR12526:SF636">
    <property type="entry name" value="BLL3647 PROTEIN"/>
    <property type="match status" value="1"/>
</dbReference>
<evidence type="ECO:0000259" key="1">
    <source>
        <dbReference type="Pfam" id="PF00534"/>
    </source>
</evidence>
<dbReference type="CDD" id="cd03801">
    <property type="entry name" value="GT4_PimA-like"/>
    <property type="match status" value="1"/>
</dbReference>
<reference evidence="2 3" key="1">
    <citation type="submission" date="2019-02" db="EMBL/GenBank/DDBJ databases">
        <title>Deep-cultivation of Planctomycetes and their phenomic and genomic characterization uncovers novel biology.</title>
        <authorList>
            <person name="Wiegand S."/>
            <person name="Jogler M."/>
            <person name="Boedeker C."/>
            <person name="Pinto D."/>
            <person name="Vollmers J."/>
            <person name="Rivas-Marin E."/>
            <person name="Kohn T."/>
            <person name="Peeters S.H."/>
            <person name="Heuer A."/>
            <person name="Rast P."/>
            <person name="Oberbeckmann S."/>
            <person name="Bunk B."/>
            <person name="Jeske O."/>
            <person name="Meyerdierks A."/>
            <person name="Storesund J.E."/>
            <person name="Kallscheuer N."/>
            <person name="Luecker S."/>
            <person name="Lage O.M."/>
            <person name="Pohl T."/>
            <person name="Merkel B.J."/>
            <person name="Hornburger P."/>
            <person name="Mueller R.-W."/>
            <person name="Bruemmer F."/>
            <person name="Labrenz M."/>
            <person name="Spormann A.M."/>
            <person name="Op den Camp H."/>
            <person name="Overmann J."/>
            <person name="Amann R."/>
            <person name="Jetten M.S.M."/>
            <person name="Mascher T."/>
            <person name="Medema M.H."/>
            <person name="Devos D.P."/>
            <person name="Kaster A.-K."/>
            <person name="Ovreas L."/>
            <person name="Rohde M."/>
            <person name="Galperin M.Y."/>
            <person name="Jogler C."/>
        </authorList>
    </citation>
    <scope>NUCLEOTIDE SEQUENCE [LARGE SCALE GENOMIC DNA]</scope>
    <source>
        <strain evidence="2 3">Pan181</strain>
    </source>
</reference>
<dbReference type="Gene3D" id="3.40.50.2000">
    <property type="entry name" value="Glycogen Phosphorylase B"/>
    <property type="match status" value="2"/>
</dbReference>
<dbReference type="AlphaFoldDB" id="A0A518AK56"/>
<dbReference type="Pfam" id="PF00534">
    <property type="entry name" value="Glycos_transf_1"/>
    <property type="match status" value="1"/>
</dbReference>
<dbReference type="OrthoDB" id="9790710at2"/>
<accession>A0A518AK56</accession>
<dbReference type="KEGG" id="amuc:Pan181_12500"/>
<evidence type="ECO:0000313" key="3">
    <source>
        <dbReference type="Proteomes" id="UP000315750"/>
    </source>
</evidence>
<gene>
    <name evidence="2" type="primary">kanE_1</name>
    <name evidence="2" type="ORF">Pan181_12500</name>
</gene>
<dbReference type="EC" id="2.4.1.301" evidence="2"/>
<dbReference type="GO" id="GO:0016757">
    <property type="term" value="F:glycosyltransferase activity"/>
    <property type="evidence" value="ECO:0007669"/>
    <property type="project" value="UniProtKB-KW"/>
</dbReference>
<organism evidence="2 3">
    <name type="scientific">Aeoliella mucimassa</name>
    <dbReference type="NCBI Taxonomy" id="2527972"/>
    <lineage>
        <taxon>Bacteria</taxon>
        <taxon>Pseudomonadati</taxon>
        <taxon>Planctomycetota</taxon>
        <taxon>Planctomycetia</taxon>
        <taxon>Pirellulales</taxon>
        <taxon>Lacipirellulaceae</taxon>
        <taxon>Aeoliella</taxon>
    </lineage>
</organism>
<dbReference type="InterPro" id="IPR001296">
    <property type="entry name" value="Glyco_trans_1"/>
</dbReference>
<dbReference type="RefSeq" id="WP_145245962.1">
    <property type="nucleotide sequence ID" value="NZ_CP036278.1"/>
</dbReference>
<sequence length="422" mass="47017">MTSDTNQNLRVAVVAEMASDRMGGEAVLPLHFFRELRRAGVDARLVTHERVSSELQESLGDDFQYASFVKDTFLHRLFFKMGCWLPGRIRIGWYTMTVNTLTQLALCRLVRRLAKGGQIDLVHQPVPVSPRTPSWYFRIGVPVVIGPMNGGMEYPEAFRDRFESRFITRIVNSLRFGSELINVLIPGKRLAAHLLVANTRTQESLPRFSTPNVSILVENGVLEEEVTSELARTSDPNQQSTSFLFVGRLVDWKGVDYLLRAFAKVRQQISATLTIVGNGGQRANLEQLAAELGLADSVEFTGALPRQDCLALMRSKDVFVLSSVLECGGAVVLEAMANGMPVIASDWGGPQDYIDSECGLLVPPTTPEQFEHDFSEAMLKLARNPELRVQLGNNGPQKVADHYTWTKKIEHILQVYSAACKH</sequence>
<name>A0A518AK56_9BACT</name>
<dbReference type="Proteomes" id="UP000315750">
    <property type="component" value="Chromosome"/>
</dbReference>
<keyword evidence="3" id="KW-1185">Reference proteome</keyword>